<keyword evidence="8" id="KW-1185">Reference proteome</keyword>
<dbReference type="Proteomes" id="UP000535838">
    <property type="component" value="Unassembled WGS sequence"/>
</dbReference>
<keyword evidence="5" id="KW-0812">Transmembrane</keyword>
<evidence type="ECO:0000256" key="2">
    <source>
        <dbReference type="ARBA" id="ARBA00023008"/>
    </source>
</evidence>
<feature type="domain" description="Thioredoxin" evidence="6">
    <location>
        <begin position="63"/>
        <end position="232"/>
    </location>
</feature>
<dbReference type="PANTHER" id="PTHR12151">
    <property type="entry name" value="ELECTRON TRANSPORT PROTIN SCO1/SENC FAMILY MEMBER"/>
    <property type="match status" value="1"/>
</dbReference>
<feature type="transmembrane region" description="Helical" evidence="5">
    <location>
        <begin position="35"/>
        <end position="54"/>
    </location>
</feature>
<dbReference type="CDD" id="cd02968">
    <property type="entry name" value="SCO"/>
    <property type="match status" value="1"/>
</dbReference>
<comment type="similarity">
    <text evidence="1">Belongs to the SCO1/2 family.</text>
</comment>
<dbReference type="PROSITE" id="PS51352">
    <property type="entry name" value="THIOREDOXIN_2"/>
    <property type="match status" value="1"/>
</dbReference>
<keyword evidence="2 3" id="KW-0186">Copper</keyword>
<keyword evidence="5" id="KW-1133">Transmembrane helix</keyword>
<dbReference type="InterPro" id="IPR013766">
    <property type="entry name" value="Thioredoxin_domain"/>
</dbReference>
<keyword evidence="3" id="KW-0479">Metal-binding</keyword>
<evidence type="ECO:0000256" key="4">
    <source>
        <dbReference type="PIRSR" id="PIRSR603782-2"/>
    </source>
</evidence>
<evidence type="ECO:0000256" key="5">
    <source>
        <dbReference type="SAM" id="Phobius"/>
    </source>
</evidence>
<evidence type="ECO:0000259" key="6">
    <source>
        <dbReference type="PROSITE" id="PS51352"/>
    </source>
</evidence>
<feature type="binding site" evidence="3">
    <location>
        <position position="105"/>
    </location>
    <ligand>
        <name>Cu cation</name>
        <dbReference type="ChEBI" id="CHEBI:23378"/>
    </ligand>
</feature>
<keyword evidence="5" id="KW-0472">Membrane</keyword>
<dbReference type="AlphaFoldDB" id="A0A841SVK5"/>
<dbReference type="GO" id="GO:0046872">
    <property type="term" value="F:metal ion binding"/>
    <property type="evidence" value="ECO:0007669"/>
    <property type="project" value="UniProtKB-KW"/>
</dbReference>
<evidence type="ECO:0000256" key="3">
    <source>
        <dbReference type="PIRSR" id="PIRSR603782-1"/>
    </source>
</evidence>
<feature type="binding site" evidence="3">
    <location>
        <position position="101"/>
    </location>
    <ligand>
        <name>Cu cation</name>
        <dbReference type="ChEBI" id="CHEBI:23378"/>
    </ligand>
</feature>
<feature type="disulfide bond" description="Redox-active" evidence="4">
    <location>
        <begin position="101"/>
        <end position="105"/>
    </location>
</feature>
<name>A0A841SVK5_9BACL</name>
<dbReference type="InterPro" id="IPR036249">
    <property type="entry name" value="Thioredoxin-like_sf"/>
</dbReference>
<accession>A0A841SVK5</accession>
<dbReference type="EMBL" id="JACJVQ010000002">
    <property type="protein sequence ID" value="MBB6632731.1"/>
    <property type="molecule type" value="Genomic_DNA"/>
</dbReference>
<comment type="caution">
    <text evidence="7">The sequence shown here is derived from an EMBL/GenBank/DDBJ whole genome shotgun (WGS) entry which is preliminary data.</text>
</comment>
<feature type="binding site" evidence="3">
    <location>
        <position position="191"/>
    </location>
    <ligand>
        <name>Cu cation</name>
        <dbReference type="ChEBI" id="CHEBI:23378"/>
    </ligand>
</feature>
<evidence type="ECO:0000313" key="8">
    <source>
        <dbReference type="Proteomes" id="UP000535838"/>
    </source>
</evidence>
<dbReference type="SUPFAM" id="SSF52833">
    <property type="entry name" value="Thioredoxin-like"/>
    <property type="match status" value="1"/>
</dbReference>
<gene>
    <name evidence="7" type="ORF">H7B67_01150</name>
</gene>
<evidence type="ECO:0000256" key="1">
    <source>
        <dbReference type="ARBA" id="ARBA00010996"/>
    </source>
</evidence>
<organism evidence="7 8">
    <name type="scientific">Cohnella thailandensis</name>
    <dbReference type="NCBI Taxonomy" id="557557"/>
    <lineage>
        <taxon>Bacteria</taxon>
        <taxon>Bacillati</taxon>
        <taxon>Bacillota</taxon>
        <taxon>Bacilli</taxon>
        <taxon>Bacillales</taxon>
        <taxon>Paenibacillaceae</taxon>
        <taxon>Cohnella</taxon>
    </lineage>
</organism>
<protein>
    <submittedName>
        <fullName evidence="7">SCO family protein</fullName>
    </submittedName>
</protein>
<dbReference type="Pfam" id="PF02630">
    <property type="entry name" value="SCO1-SenC"/>
    <property type="match status" value="1"/>
</dbReference>
<sequence length="232" mass="25633">MDDKKQDVNATNQTVEGGVVAPPVAADKRSFGKRYAFPMILFGLCIILAAFLLWSNSKDETKLADQGEAADFTYQDIDGNSVTLSDSDGKVRLVYFFFSNCPDVCPPTTFMMSQVQDMLKADGDFGTKAEFLSITIDPVRDTPEALRAFGDKFNADYSGWKFLRGDEAETAELAKKYQLAVVKDEEGNFGHSNLIVVVDKKGRIRDFISPESNGSPSDVSADELYKEIKSLM</sequence>
<dbReference type="Gene3D" id="3.40.30.10">
    <property type="entry name" value="Glutaredoxin"/>
    <property type="match status" value="1"/>
</dbReference>
<dbReference type="InterPro" id="IPR003782">
    <property type="entry name" value="SCO1/SenC"/>
</dbReference>
<dbReference type="PANTHER" id="PTHR12151:SF25">
    <property type="entry name" value="LINALOOL DEHYDRATASE_ISOMERASE DOMAIN-CONTAINING PROTEIN"/>
    <property type="match status" value="1"/>
</dbReference>
<keyword evidence="4" id="KW-1015">Disulfide bond</keyword>
<reference evidence="7 8" key="1">
    <citation type="submission" date="2020-08" db="EMBL/GenBank/DDBJ databases">
        <title>Cohnella phylogeny.</title>
        <authorList>
            <person name="Dunlap C."/>
        </authorList>
    </citation>
    <scope>NUCLEOTIDE SEQUENCE [LARGE SCALE GENOMIC DNA]</scope>
    <source>
        <strain evidence="7 8">DSM 25241</strain>
    </source>
</reference>
<evidence type="ECO:0000313" key="7">
    <source>
        <dbReference type="EMBL" id="MBB6632731.1"/>
    </source>
</evidence>
<proteinExistence type="inferred from homology"/>
<dbReference type="RefSeq" id="WP_185117965.1">
    <property type="nucleotide sequence ID" value="NZ_JACJVQ010000002.1"/>
</dbReference>